<gene>
    <name evidence="1" type="ORF">ACFO4E_29975</name>
</gene>
<evidence type="ECO:0000313" key="1">
    <source>
        <dbReference type="EMBL" id="MFC4566102.1"/>
    </source>
</evidence>
<dbReference type="EMBL" id="JBHSFQ010000076">
    <property type="protein sequence ID" value="MFC4566102.1"/>
    <property type="molecule type" value="Genomic_DNA"/>
</dbReference>
<dbReference type="RefSeq" id="WP_378580682.1">
    <property type="nucleotide sequence ID" value="NZ_JBHSFQ010000076.1"/>
</dbReference>
<dbReference type="InterPro" id="IPR036890">
    <property type="entry name" value="HATPase_C_sf"/>
</dbReference>
<reference evidence="2" key="1">
    <citation type="journal article" date="2019" name="Int. J. Syst. Evol. Microbiol.">
        <title>The Global Catalogue of Microorganisms (GCM) 10K type strain sequencing project: providing services to taxonomists for standard genome sequencing and annotation.</title>
        <authorList>
            <consortium name="The Broad Institute Genomics Platform"/>
            <consortium name="The Broad Institute Genome Sequencing Center for Infectious Disease"/>
            <person name="Wu L."/>
            <person name="Ma J."/>
        </authorList>
    </citation>
    <scope>NUCLEOTIDE SEQUENCE [LARGE SCALE GENOMIC DNA]</scope>
    <source>
        <strain evidence="2">XZYJ18</strain>
    </source>
</reference>
<organism evidence="1 2">
    <name type="scientific">Nocardiopsis mangrovi</name>
    <dbReference type="NCBI Taxonomy" id="1179818"/>
    <lineage>
        <taxon>Bacteria</taxon>
        <taxon>Bacillati</taxon>
        <taxon>Actinomycetota</taxon>
        <taxon>Actinomycetes</taxon>
        <taxon>Streptosporangiales</taxon>
        <taxon>Nocardiopsidaceae</taxon>
        <taxon>Nocardiopsis</taxon>
    </lineage>
</organism>
<keyword evidence="2" id="KW-1185">Reference proteome</keyword>
<dbReference type="Gene3D" id="3.30.565.10">
    <property type="entry name" value="Histidine kinase-like ATPase, C-terminal domain"/>
    <property type="match status" value="1"/>
</dbReference>
<name>A0ABV9E587_9ACTN</name>
<evidence type="ECO:0000313" key="2">
    <source>
        <dbReference type="Proteomes" id="UP001595923"/>
    </source>
</evidence>
<accession>A0ABV9E587</accession>
<protein>
    <submittedName>
        <fullName evidence="1">Uncharacterized protein</fullName>
    </submittedName>
</protein>
<dbReference type="Proteomes" id="UP001595923">
    <property type="component" value="Unassembled WGS sequence"/>
</dbReference>
<comment type="caution">
    <text evidence="1">The sequence shown here is derived from an EMBL/GenBank/DDBJ whole genome shotgun (WGS) entry which is preliminary data.</text>
</comment>
<proteinExistence type="predicted"/>
<sequence>MVLVVTYERRFPGWADQVRKAREWTEDILSAHCEFEVPQDTVASAVLLVSEATTNASAP</sequence>